<dbReference type="InterPro" id="IPR018289">
    <property type="entry name" value="MULE_transposase_dom"/>
</dbReference>
<accession>A0A816M620</accession>
<gene>
    <name evidence="8" type="ORF">XDN619_LOCUS2088</name>
</gene>
<dbReference type="GO" id="GO:0006313">
    <property type="term" value="P:DNA transposition"/>
    <property type="evidence" value="ECO:0007669"/>
    <property type="project" value="InterPro"/>
</dbReference>
<keyword evidence="3" id="KW-0862">Zinc</keyword>
<name>A0A816M620_9BILA</name>
<evidence type="ECO:0000256" key="2">
    <source>
        <dbReference type="ARBA" id="ARBA00022771"/>
    </source>
</evidence>
<feature type="domain" description="Transposase Tc1-like" evidence="4">
    <location>
        <begin position="451"/>
        <end position="522"/>
    </location>
</feature>
<dbReference type="SUPFAM" id="SSF46689">
    <property type="entry name" value="Homeodomain-like"/>
    <property type="match status" value="1"/>
</dbReference>
<dbReference type="Pfam" id="PF13358">
    <property type="entry name" value="DDE_3"/>
    <property type="match status" value="1"/>
</dbReference>
<dbReference type="Gene3D" id="2.20.25.240">
    <property type="match status" value="1"/>
</dbReference>
<evidence type="ECO:0000259" key="4">
    <source>
        <dbReference type="Pfam" id="PF01498"/>
    </source>
</evidence>
<comment type="caution">
    <text evidence="8">The sequence shown here is derived from an EMBL/GenBank/DDBJ whole genome shotgun (WGS) entry which is preliminary data.</text>
</comment>
<evidence type="ECO:0000256" key="3">
    <source>
        <dbReference type="ARBA" id="ARBA00022833"/>
    </source>
</evidence>
<dbReference type="InterPro" id="IPR009057">
    <property type="entry name" value="Homeodomain-like_sf"/>
</dbReference>
<evidence type="ECO:0000256" key="1">
    <source>
        <dbReference type="ARBA" id="ARBA00022723"/>
    </source>
</evidence>
<evidence type="ECO:0000313" key="9">
    <source>
        <dbReference type="Proteomes" id="UP000663887"/>
    </source>
</evidence>
<dbReference type="GO" id="GO:0003677">
    <property type="term" value="F:DNA binding"/>
    <property type="evidence" value="ECO:0007669"/>
    <property type="project" value="InterPro"/>
</dbReference>
<dbReference type="Proteomes" id="UP000663887">
    <property type="component" value="Unassembled WGS sequence"/>
</dbReference>
<dbReference type="PANTHER" id="PTHR47326:SF1">
    <property type="entry name" value="HTH PSQ-TYPE DOMAIN-CONTAINING PROTEIN"/>
    <property type="match status" value="1"/>
</dbReference>
<dbReference type="PANTHER" id="PTHR47326">
    <property type="entry name" value="TRANSPOSABLE ELEMENT TC3 TRANSPOSASE-LIKE PROTEIN"/>
    <property type="match status" value="1"/>
</dbReference>
<dbReference type="Gene3D" id="3.30.420.10">
    <property type="entry name" value="Ribonuclease H-like superfamily/Ribonuclease H"/>
    <property type="match status" value="1"/>
</dbReference>
<dbReference type="EMBL" id="CAJNRG010000099">
    <property type="protein sequence ID" value="CAF1975154.1"/>
    <property type="molecule type" value="Genomic_DNA"/>
</dbReference>
<dbReference type="GO" id="GO:0008270">
    <property type="term" value="F:zinc ion binding"/>
    <property type="evidence" value="ECO:0007669"/>
    <property type="project" value="UniProtKB-KW"/>
</dbReference>
<dbReference type="Pfam" id="PF10551">
    <property type="entry name" value="MULE"/>
    <property type="match status" value="1"/>
</dbReference>
<feature type="domain" description="Tc1-like transposase DDE" evidence="7">
    <location>
        <begin position="531"/>
        <end position="679"/>
    </location>
</feature>
<dbReference type="AlphaFoldDB" id="A0A816M620"/>
<dbReference type="InterPro" id="IPR002492">
    <property type="entry name" value="Transposase_Tc1-like"/>
</dbReference>
<evidence type="ECO:0000259" key="5">
    <source>
        <dbReference type="Pfam" id="PF04500"/>
    </source>
</evidence>
<proteinExistence type="predicted"/>
<keyword evidence="1" id="KW-0479">Metal-binding</keyword>
<reference evidence="8" key="1">
    <citation type="submission" date="2021-02" db="EMBL/GenBank/DDBJ databases">
        <authorList>
            <person name="Nowell W R."/>
        </authorList>
    </citation>
    <scope>NUCLEOTIDE SEQUENCE</scope>
</reference>
<dbReference type="InterPro" id="IPR036397">
    <property type="entry name" value="RNaseH_sf"/>
</dbReference>
<dbReference type="InterPro" id="IPR038717">
    <property type="entry name" value="Tc1-like_DDE_dom"/>
</dbReference>
<protein>
    <recommendedName>
        <fullName evidence="10">Transposase</fullName>
    </recommendedName>
</protein>
<dbReference type="Pfam" id="PF04500">
    <property type="entry name" value="FLYWCH"/>
    <property type="match status" value="1"/>
</dbReference>
<evidence type="ECO:0000259" key="6">
    <source>
        <dbReference type="Pfam" id="PF10551"/>
    </source>
</evidence>
<organism evidence="8 9">
    <name type="scientific">Rotaria magnacalcarata</name>
    <dbReference type="NCBI Taxonomy" id="392030"/>
    <lineage>
        <taxon>Eukaryota</taxon>
        <taxon>Metazoa</taxon>
        <taxon>Spiralia</taxon>
        <taxon>Gnathifera</taxon>
        <taxon>Rotifera</taxon>
        <taxon>Eurotatoria</taxon>
        <taxon>Bdelloidea</taxon>
        <taxon>Philodinida</taxon>
        <taxon>Philodinidae</taxon>
        <taxon>Rotaria</taxon>
    </lineage>
</organism>
<keyword evidence="2" id="KW-0863">Zinc-finger</keyword>
<sequence>MSTVPSLSFSTSNKRKPILICDGFIFQLNRTRPKLKYWRCKDRTCSAYIHTNHKNQYVGKSGDHNVHLPVPEQVEVAMFKEKVKERVVKETTAIGKIYDKEMASLNLSDGALGLIPLADEAKASLNRLRRQTTPPLPTSSCFDVPDAYSTTTSGAQFLFSDTVVRKKRMMLFATDEQLRMLFSAKTIMIDGTFSASVPHFNQVFSLHCIKYGYNFPCVIGLLPGRTASIYKQVFEVLDAAAQRLNCKFNPNKIMSDFEQALIKTIASYFPNAKHSGCFFHYTQCLNRRIQTLGLSRFYNNDEEIRSLCRHLMALPLMPLEDVQRAFETLSEEAPVELQPFFEYFEDWWMKKVPFRLWNVSNLKVKTNNNVELIFFLLTIQAPVTGRAKVPLNKKIEIKALLEFGITQRRIATDLGVSKKCVYNVSKKLKKNLPLSNAPGQCRKKASTPIDDRNFLRLCKKYRTESSRILSSELMLSNGKHFSARTVRRRLLDMGYKSYQAKKKPLRTPGHKKQRLLFAREHQYWSQEWNNIIWSDEAHFEVLNRKNRTFVRRLRSESDQPFNFIPKVQGGGGSISVWGCMAGGARGPLVIYSGKVNGPAYVKIIEEALPSFIENAFDSSNKNWMFMQDNAPPHRSKYTMEWLQDKGIKVMKWPASSPDLNPIENLWDHIDKKLTQMKPTNITQLEQMIQTIWSGITCLQCKTLVDSMPRRINLCNNCLGGTFSKY</sequence>
<feature type="domain" description="FLYWCH-type" evidence="5">
    <location>
        <begin position="9"/>
        <end position="65"/>
    </location>
</feature>
<dbReference type="InterPro" id="IPR007588">
    <property type="entry name" value="Znf_FLYWCH"/>
</dbReference>
<dbReference type="Pfam" id="PF01498">
    <property type="entry name" value="HTH_Tnp_Tc3_2"/>
    <property type="match status" value="1"/>
</dbReference>
<feature type="domain" description="MULE transposase" evidence="6">
    <location>
        <begin position="187"/>
        <end position="282"/>
    </location>
</feature>
<evidence type="ECO:0000259" key="7">
    <source>
        <dbReference type="Pfam" id="PF13358"/>
    </source>
</evidence>
<evidence type="ECO:0008006" key="10">
    <source>
        <dbReference type="Google" id="ProtNLM"/>
    </source>
</evidence>
<dbReference type="GO" id="GO:0015074">
    <property type="term" value="P:DNA integration"/>
    <property type="evidence" value="ECO:0007669"/>
    <property type="project" value="InterPro"/>
</dbReference>
<evidence type="ECO:0000313" key="8">
    <source>
        <dbReference type="EMBL" id="CAF1975154.1"/>
    </source>
</evidence>